<dbReference type="InterPro" id="IPR012433">
    <property type="entry name" value="Imm11"/>
</dbReference>
<evidence type="ECO:0000313" key="3">
    <source>
        <dbReference type="Proteomes" id="UP000193061"/>
    </source>
</evidence>
<protein>
    <recommendedName>
        <fullName evidence="1">Immunity MXAN-0049 protein domain-containing protein</fullName>
    </recommendedName>
</protein>
<evidence type="ECO:0000313" key="2">
    <source>
        <dbReference type="EMBL" id="SLN61304.1"/>
    </source>
</evidence>
<feature type="domain" description="Immunity MXAN-0049 protein" evidence="1">
    <location>
        <begin position="2"/>
        <end position="102"/>
    </location>
</feature>
<dbReference type="Pfam" id="PF07791">
    <property type="entry name" value="Imm11"/>
    <property type="match status" value="1"/>
</dbReference>
<dbReference type="Proteomes" id="UP000193061">
    <property type="component" value="Unassembled WGS sequence"/>
</dbReference>
<accession>A0A1X6ZTR5</accession>
<dbReference type="AlphaFoldDB" id="A0A1X6ZTR5"/>
<name>A0A1X6ZTR5_9RHOB</name>
<keyword evidence="3" id="KW-1185">Reference proteome</keyword>
<dbReference type="EMBL" id="FWFX01000011">
    <property type="protein sequence ID" value="SLN61304.1"/>
    <property type="molecule type" value="Genomic_DNA"/>
</dbReference>
<organism evidence="2 3">
    <name type="scientific">Roseovarius albus</name>
    <dbReference type="NCBI Taxonomy" id="1247867"/>
    <lineage>
        <taxon>Bacteria</taxon>
        <taxon>Pseudomonadati</taxon>
        <taxon>Pseudomonadota</taxon>
        <taxon>Alphaproteobacteria</taxon>
        <taxon>Rhodobacterales</taxon>
        <taxon>Roseobacteraceae</taxon>
        <taxon>Roseovarius</taxon>
    </lineage>
</organism>
<evidence type="ECO:0000259" key="1">
    <source>
        <dbReference type="Pfam" id="PF07791"/>
    </source>
</evidence>
<sequence length="112" mass="12848">MHQFWAVDVQQPRGKTPEKDYFMMVIGRYLDAFLPEKSVEEAWVCAGTSYLSAGSYKKDCNGLAVSRDVIGEAHLWRDRKLTRPTFFISDDLKAEIDAAGLRIFQHHKLIDV</sequence>
<reference evidence="2 3" key="1">
    <citation type="submission" date="2017-03" db="EMBL/GenBank/DDBJ databases">
        <authorList>
            <person name="Afonso C.L."/>
            <person name="Miller P.J."/>
            <person name="Scott M.A."/>
            <person name="Spackman E."/>
            <person name="Goraichik I."/>
            <person name="Dimitrov K.M."/>
            <person name="Suarez D.L."/>
            <person name="Swayne D.E."/>
        </authorList>
    </citation>
    <scope>NUCLEOTIDE SEQUENCE [LARGE SCALE GENOMIC DNA]</scope>
    <source>
        <strain evidence="2 3">CECT 7450</strain>
    </source>
</reference>
<proteinExistence type="predicted"/>
<gene>
    <name evidence="2" type="ORF">ROA7450_03169</name>
</gene>